<keyword evidence="1" id="KW-0472">Membrane</keyword>
<dbReference type="CDD" id="cd07185">
    <property type="entry name" value="OmpA_C-like"/>
    <property type="match status" value="1"/>
</dbReference>
<dbReference type="PANTHER" id="PTHR30329">
    <property type="entry name" value="STATOR ELEMENT OF FLAGELLAR MOTOR COMPLEX"/>
    <property type="match status" value="1"/>
</dbReference>
<gene>
    <name evidence="5" type="ORF">BDD43_1584</name>
</gene>
<dbReference type="InterPro" id="IPR006665">
    <property type="entry name" value="OmpA-like"/>
</dbReference>
<evidence type="ECO:0000256" key="2">
    <source>
        <dbReference type="SAM" id="Coils"/>
    </source>
</evidence>
<keyword evidence="3" id="KW-0732">Signal</keyword>
<feature type="chain" id="PRO_5019798883" evidence="3">
    <location>
        <begin position="24"/>
        <end position="289"/>
    </location>
</feature>
<dbReference type="SUPFAM" id="SSF103088">
    <property type="entry name" value="OmpA-like"/>
    <property type="match status" value="1"/>
</dbReference>
<dbReference type="GO" id="GO:0016020">
    <property type="term" value="C:membrane"/>
    <property type="evidence" value="ECO:0007669"/>
    <property type="project" value="UniProtKB-UniRule"/>
</dbReference>
<evidence type="ECO:0000256" key="3">
    <source>
        <dbReference type="SAM" id="SignalP"/>
    </source>
</evidence>
<reference evidence="5 6" key="1">
    <citation type="submission" date="2018-10" db="EMBL/GenBank/DDBJ databases">
        <title>Genomic Encyclopedia of Archaeal and Bacterial Type Strains, Phase II (KMG-II): from individual species to whole genera.</title>
        <authorList>
            <person name="Goeker M."/>
        </authorList>
    </citation>
    <scope>NUCLEOTIDE SEQUENCE [LARGE SCALE GENOMIC DNA]</scope>
    <source>
        <strain evidence="5 6">DSM 18602</strain>
    </source>
</reference>
<dbReference type="Proteomes" id="UP000268007">
    <property type="component" value="Unassembled WGS sequence"/>
</dbReference>
<dbReference type="InterPro" id="IPR050330">
    <property type="entry name" value="Bact_OuterMem_StrucFunc"/>
</dbReference>
<feature type="coiled-coil region" evidence="2">
    <location>
        <begin position="48"/>
        <end position="141"/>
    </location>
</feature>
<dbReference type="InterPro" id="IPR036737">
    <property type="entry name" value="OmpA-like_sf"/>
</dbReference>
<dbReference type="Pfam" id="PF00691">
    <property type="entry name" value="OmpA"/>
    <property type="match status" value="1"/>
</dbReference>
<keyword evidence="2" id="KW-0175">Coiled coil</keyword>
<comment type="caution">
    <text evidence="5">The sequence shown here is derived from an EMBL/GenBank/DDBJ whole genome shotgun (WGS) entry which is preliminary data.</text>
</comment>
<dbReference type="PANTHER" id="PTHR30329:SF21">
    <property type="entry name" value="LIPOPROTEIN YIAD-RELATED"/>
    <property type="match status" value="1"/>
</dbReference>
<feature type="signal peptide" evidence="3">
    <location>
        <begin position="1"/>
        <end position="23"/>
    </location>
</feature>
<dbReference type="OrthoDB" id="9815217at2"/>
<evidence type="ECO:0000313" key="6">
    <source>
        <dbReference type="Proteomes" id="UP000268007"/>
    </source>
</evidence>
<feature type="domain" description="OmpA-like" evidence="4">
    <location>
        <begin position="157"/>
        <end position="280"/>
    </location>
</feature>
<dbReference type="EMBL" id="RBKU01000001">
    <property type="protein sequence ID" value="RKR81437.1"/>
    <property type="molecule type" value="Genomic_DNA"/>
</dbReference>
<evidence type="ECO:0000313" key="5">
    <source>
        <dbReference type="EMBL" id="RKR81437.1"/>
    </source>
</evidence>
<dbReference type="RefSeq" id="WP_121197139.1">
    <property type="nucleotide sequence ID" value="NZ_RBKU01000001.1"/>
</dbReference>
<organism evidence="5 6">
    <name type="scientific">Mucilaginibacter gracilis</name>
    <dbReference type="NCBI Taxonomy" id="423350"/>
    <lineage>
        <taxon>Bacteria</taxon>
        <taxon>Pseudomonadati</taxon>
        <taxon>Bacteroidota</taxon>
        <taxon>Sphingobacteriia</taxon>
        <taxon>Sphingobacteriales</taxon>
        <taxon>Sphingobacteriaceae</taxon>
        <taxon>Mucilaginibacter</taxon>
    </lineage>
</organism>
<dbReference type="Gene3D" id="1.20.5.340">
    <property type="match status" value="1"/>
</dbReference>
<dbReference type="Gene3D" id="3.30.1330.60">
    <property type="entry name" value="OmpA-like domain"/>
    <property type="match status" value="1"/>
</dbReference>
<dbReference type="PROSITE" id="PS51123">
    <property type="entry name" value="OMPA_2"/>
    <property type="match status" value="1"/>
</dbReference>
<protein>
    <submittedName>
        <fullName evidence="5">Chemotaxis protein MotB</fullName>
    </submittedName>
</protein>
<evidence type="ECO:0000256" key="1">
    <source>
        <dbReference type="PROSITE-ProRule" id="PRU00473"/>
    </source>
</evidence>
<proteinExistence type="predicted"/>
<dbReference type="AlphaFoldDB" id="A0A495IXL2"/>
<dbReference type="SUPFAM" id="SSF90257">
    <property type="entry name" value="Myosin rod fragments"/>
    <property type="match status" value="1"/>
</dbReference>
<sequence length="289" mass="32243">MKIKYLLLLLAICVALHSCQVMSNKKYKALLATQDSLTNRTVTLEGIVASLKGDTARLHRQIAELQSNLGGLNDRYNGLNDRYSALNEKYTSLNSNYSATTSKVSQLSTDLQKREARLKEVEDILRKRDEATNALKEKLQKALLGFQESGLTVDIRNGKVYVSLADKLLFPSGSITIDQKGKVALKQLAVVLNKEPDINIAVEGHTDDKKIINLGQIKDNWDLSVMRATSVTRYLTETEKIDPVRLTATGKGQFQPIDTAPTTEARAKNRRIEIVLSPKLDELYNLITK</sequence>
<accession>A0A495IXL2</accession>
<name>A0A495IXL2_9SPHI</name>
<keyword evidence="6" id="KW-1185">Reference proteome</keyword>
<evidence type="ECO:0000259" key="4">
    <source>
        <dbReference type="PROSITE" id="PS51123"/>
    </source>
</evidence>